<protein>
    <submittedName>
        <fullName evidence="1">Uncharacterized protein</fullName>
    </submittedName>
</protein>
<organism evidence="1">
    <name type="scientific">marine sediment metagenome</name>
    <dbReference type="NCBI Taxonomy" id="412755"/>
    <lineage>
        <taxon>unclassified sequences</taxon>
        <taxon>metagenomes</taxon>
        <taxon>ecological metagenomes</taxon>
    </lineage>
</organism>
<name>X1V455_9ZZZZ</name>
<gene>
    <name evidence="1" type="ORF">S12H4_56128</name>
</gene>
<comment type="caution">
    <text evidence="1">The sequence shown here is derived from an EMBL/GenBank/DDBJ whole genome shotgun (WGS) entry which is preliminary data.</text>
</comment>
<dbReference type="EMBL" id="BARW01036096">
    <property type="protein sequence ID" value="GAJ24548.1"/>
    <property type="molecule type" value="Genomic_DNA"/>
</dbReference>
<proteinExistence type="predicted"/>
<sequence>SALAHLCGSVDILMVQCNPFVIQHRSQYMALVGFLF</sequence>
<dbReference type="AlphaFoldDB" id="X1V455"/>
<reference evidence="1" key="1">
    <citation type="journal article" date="2014" name="Front. Microbiol.">
        <title>High frequency of phylogenetically diverse reductive dehalogenase-homologous genes in deep subseafloor sedimentary metagenomes.</title>
        <authorList>
            <person name="Kawai M."/>
            <person name="Futagami T."/>
            <person name="Toyoda A."/>
            <person name="Takaki Y."/>
            <person name="Nishi S."/>
            <person name="Hori S."/>
            <person name="Arai W."/>
            <person name="Tsubouchi T."/>
            <person name="Morono Y."/>
            <person name="Uchiyama I."/>
            <person name="Ito T."/>
            <person name="Fujiyama A."/>
            <person name="Inagaki F."/>
            <person name="Takami H."/>
        </authorList>
    </citation>
    <scope>NUCLEOTIDE SEQUENCE</scope>
    <source>
        <strain evidence="1">Expedition CK06-06</strain>
    </source>
</reference>
<feature type="non-terminal residue" evidence="1">
    <location>
        <position position="1"/>
    </location>
</feature>
<evidence type="ECO:0000313" key="1">
    <source>
        <dbReference type="EMBL" id="GAJ24548.1"/>
    </source>
</evidence>
<accession>X1V455</accession>